<dbReference type="Gene3D" id="2.60.40.2000">
    <property type="match status" value="1"/>
</dbReference>
<protein>
    <submittedName>
        <fullName evidence="1">YabP/YqfC family sporulation protein</fullName>
    </submittedName>
</protein>
<dbReference type="RefSeq" id="WP_235322107.1">
    <property type="nucleotide sequence ID" value="NZ_JAFBIT010000001.1"/>
</dbReference>
<dbReference type="EMBL" id="JAFBIT010000001">
    <property type="protein sequence ID" value="MCF2651165.1"/>
    <property type="molecule type" value="Genomic_DNA"/>
</dbReference>
<gene>
    <name evidence="1" type="ORF">JQM67_00880</name>
</gene>
<dbReference type="InterPro" id="IPR022476">
    <property type="entry name" value="Spore_YabP/YqfC"/>
</dbReference>
<sequence>MAQQTATAKKHSLCIENRAHLTATGVERIDFFSDELITAQTADGRLNIKGEGLYIENLNADTGELLVKGRVIALSYADGVRPTSVLGRIFK</sequence>
<accession>A0ABS9CLC6</accession>
<organism evidence="1 2">
    <name type="scientific">Anaeromassilibacillus senegalensis</name>
    <dbReference type="NCBI Taxonomy" id="1673717"/>
    <lineage>
        <taxon>Bacteria</taxon>
        <taxon>Bacillati</taxon>
        <taxon>Bacillota</taxon>
        <taxon>Clostridia</taxon>
        <taxon>Eubacteriales</taxon>
        <taxon>Acutalibacteraceae</taxon>
        <taxon>Anaeromassilibacillus</taxon>
    </lineage>
</organism>
<evidence type="ECO:0000313" key="2">
    <source>
        <dbReference type="Proteomes" id="UP001299220"/>
    </source>
</evidence>
<dbReference type="Pfam" id="PF07873">
    <property type="entry name" value="YabP"/>
    <property type="match status" value="1"/>
</dbReference>
<dbReference type="InterPro" id="IPR038705">
    <property type="entry name" value="YabP_sf"/>
</dbReference>
<reference evidence="1 2" key="1">
    <citation type="submission" date="2020-12" db="EMBL/GenBank/DDBJ databases">
        <title>Whole genome sequences of gut porcine anaerobes.</title>
        <authorList>
            <person name="Kubasova T."/>
            <person name="Jahodarova E."/>
            <person name="Rychlik I."/>
        </authorList>
    </citation>
    <scope>NUCLEOTIDE SEQUENCE [LARGE SCALE GENOMIC DNA]</scope>
    <source>
        <strain evidence="1 2">An867</strain>
    </source>
</reference>
<evidence type="ECO:0000313" key="1">
    <source>
        <dbReference type="EMBL" id="MCF2651165.1"/>
    </source>
</evidence>
<comment type="caution">
    <text evidence="1">The sequence shown here is derived from an EMBL/GenBank/DDBJ whole genome shotgun (WGS) entry which is preliminary data.</text>
</comment>
<name>A0ABS9CLC6_9FIRM</name>
<dbReference type="Proteomes" id="UP001299220">
    <property type="component" value="Unassembled WGS sequence"/>
</dbReference>
<proteinExistence type="predicted"/>
<keyword evidence="2" id="KW-1185">Reference proteome</keyword>